<evidence type="ECO:0000313" key="2">
    <source>
        <dbReference type="EMBL" id="PTU23815.1"/>
    </source>
</evidence>
<organism evidence="2 3">
    <name type="scientific">Aspergillus ochraceoroseus IBT 24754</name>
    <dbReference type="NCBI Taxonomy" id="1392256"/>
    <lineage>
        <taxon>Eukaryota</taxon>
        <taxon>Fungi</taxon>
        <taxon>Dikarya</taxon>
        <taxon>Ascomycota</taxon>
        <taxon>Pezizomycotina</taxon>
        <taxon>Eurotiomycetes</taxon>
        <taxon>Eurotiomycetidae</taxon>
        <taxon>Eurotiales</taxon>
        <taxon>Aspergillaceae</taxon>
        <taxon>Aspergillus</taxon>
        <taxon>Aspergillus subgen. Nidulantes</taxon>
    </lineage>
</organism>
<comment type="caution">
    <text evidence="2">The sequence shown here is derived from an EMBL/GenBank/DDBJ whole genome shotgun (WGS) entry which is preliminary data.</text>
</comment>
<feature type="transmembrane region" description="Helical" evidence="1">
    <location>
        <begin position="20"/>
        <end position="42"/>
    </location>
</feature>
<keyword evidence="1" id="KW-0472">Membrane</keyword>
<evidence type="ECO:0000256" key="1">
    <source>
        <dbReference type="SAM" id="Phobius"/>
    </source>
</evidence>
<keyword evidence="1" id="KW-1133">Transmembrane helix</keyword>
<accession>A0A2T5M5K5</accession>
<proteinExistence type="predicted"/>
<keyword evidence="1" id="KW-0812">Transmembrane</keyword>
<reference evidence="2 3" key="1">
    <citation type="journal article" date="2018" name="Proc. Natl. Acad. Sci. U.S.A.">
        <title>Linking secondary metabolites to gene clusters through genome sequencing of six diverse Aspergillus species.</title>
        <authorList>
            <person name="Kaerboelling I."/>
            <person name="Vesth T.C."/>
            <person name="Frisvad J.C."/>
            <person name="Nybo J.L."/>
            <person name="Theobald S."/>
            <person name="Kuo A."/>
            <person name="Bowyer P."/>
            <person name="Matsuda Y."/>
            <person name="Mondo S."/>
            <person name="Lyhne E.K."/>
            <person name="Kogle M.E."/>
            <person name="Clum A."/>
            <person name="Lipzen A."/>
            <person name="Salamov A."/>
            <person name="Ngan C.Y."/>
            <person name="Daum C."/>
            <person name="Chiniquy J."/>
            <person name="Barry K."/>
            <person name="LaButti K."/>
            <person name="Haridas S."/>
            <person name="Simmons B.A."/>
            <person name="Magnuson J.K."/>
            <person name="Mortensen U.H."/>
            <person name="Larsen T.O."/>
            <person name="Grigoriev I.V."/>
            <person name="Baker S.E."/>
            <person name="Andersen M.R."/>
        </authorList>
    </citation>
    <scope>NUCLEOTIDE SEQUENCE [LARGE SCALE GENOMIC DNA]</scope>
    <source>
        <strain evidence="2 3">IBT 24754</strain>
    </source>
</reference>
<dbReference type="GeneID" id="63817954"/>
<dbReference type="AlphaFoldDB" id="A0A2T5M5K5"/>
<name>A0A2T5M5K5_9EURO</name>
<dbReference type="RefSeq" id="XP_040755207.1">
    <property type="nucleotide sequence ID" value="XM_040901070.1"/>
</dbReference>
<gene>
    <name evidence="2" type="ORF">P175DRAFT_06542</name>
</gene>
<dbReference type="EMBL" id="MSFN02000001">
    <property type="protein sequence ID" value="PTU23815.1"/>
    <property type="molecule type" value="Genomic_DNA"/>
</dbReference>
<feature type="transmembrane region" description="Helical" evidence="1">
    <location>
        <begin position="84"/>
        <end position="106"/>
    </location>
</feature>
<sequence length="107" mass="12054">MCAGSMTERERKKGTQQLLFLLRAFIMWKVVNYSTLIAIPSISISADRSAPTKISFFTDGLELHIYIVTSKPIRGQKNVEKSNIGILIFFSLESTVVLQLVINILYS</sequence>
<evidence type="ECO:0000313" key="3">
    <source>
        <dbReference type="Proteomes" id="UP000244073"/>
    </source>
</evidence>
<dbReference type="Proteomes" id="UP000244073">
    <property type="component" value="Unassembled WGS sequence"/>
</dbReference>
<dbReference type="VEuPathDB" id="FungiDB:P175DRAFT_06542"/>
<protein>
    <submittedName>
        <fullName evidence="2">Uncharacterized protein</fullName>
    </submittedName>
</protein>